<keyword evidence="7" id="KW-0808">Transferase</keyword>
<dbReference type="InterPro" id="IPR015424">
    <property type="entry name" value="PyrdxlP-dep_Trfase"/>
</dbReference>
<dbReference type="GO" id="GO:0030170">
    <property type="term" value="F:pyridoxal phosphate binding"/>
    <property type="evidence" value="ECO:0007669"/>
    <property type="project" value="InterPro"/>
</dbReference>
<accession>A0A8J6M6M4</accession>
<evidence type="ECO:0000256" key="5">
    <source>
        <dbReference type="ARBA" id="ARBA00037974"/>
    </source>
</evidence>
<dbReference type="InterPro" id="IPR015422">
    <property type="entry name" value="PyrdxlP-dep_Trfase_small"/>
</dbReference>
<dbReference type="CDD" id="cd00609">
    <property type="entry name" value="AAT_like"/>
    <property type="match status" value="1"/>
</dbReference>
<dbReference type="InterPro" id="IPR004839">
    <property type="entry name" value="Aminotransferase_I/II_large"/>
</dbReference>
<dbReference type="GO" id="GO:0008483">
    <property type="term" value="F:transaminase activity"/>
    <property type="evidence" value="ECO:0007669"/>
    <property type="project" value="UniProtKB-KW"/>
</dbReference>
<dbReference type="Pfam" id="PF00155">
    <property type="entry name" value="Aminotran_1_2"/>
    <property type="match status" value="1"/>
</dbReference>
<evidence type="ECO:0000256" key="3">
    <source>
        <dbReference type="ARBA" id="ARBA00022898"/>
    </source>
</evidence>
<proteinExistence type="inferred from homology"/>
<comment type="similarity">
    <text evidence="5">Belongs to the class-II pyridoxal-phosphate-dependent aminotransferase family. MalY/PatB cystathionine beta-lyase subfamily.</text>
</comment>
<keyword evidence="7" id="KW-0032">Aminotransferase</keyword>
<evidence type="ECO:0000313" key="8">
    <source>
        <dbReference type="Proteomes" id="UP000602260"/>
    </source>
</evidence>
<dbReference type="EC" id="4.4.1.13" evidence="2"/>
<dbReference type="PANTHER" id="PTHR43525">
    <property type="entry name" value="PROTEIN MALY"/>
    <property type="match status" value="1"/>
</dbReference>
<dbReference type="AlphaFoldDB" id="A0A8J6M6M4"/>
<dbReference type="SUPFAM" id="SSF53383">
    <property type="entry name" value="PLP-dependent transferases"/>
    <property type="match status" value="1"/>
</dbReference>
<dbReference type="InterPro" id="IPR051798">
    <property type="entry name" value="Class-II_PLP-Dep_Aminotrans"/>
</dbReference>
<evidence type="ECO:0000256" key="2">
    <source>
        <dbReference type="ARBA" id="ARBA00012224"/>
    </source>
</evidence>
<comment type="caution">
    <text evidence="7">The sequence shown here is derived from an EMBL/GenBank/DDBJ whole genome shotgun (WGS) entry which is preliminary data.</text>
</comment>
<keyword evidence="8" id="KW-1185">Reference proteome</keyword>
<evidence type="ECO:0000256" key="1">
    <source>
        <dbReference type="ARBA" id="ARBA00001933"/>
    </source>
</evidence>
<dbReference type="NCBIfam" id="TIGR04350">
    <property type="entry name" value="C_S_lyase_PatB"/>
    <property type="match status" value="1"/>
</dbReference>
<feature type="domain" description="Aminotransferase class I/classII large" evidence="6">
    <location>
        <begin position="47"/>
        <end position="401"/>
    </location>
</feature>
<evidence type="ECO:0000256" key="4">
    <source>
        <dbReference type="ARBA" id="ARBA00023239"/>
    </source>
</evidence>
<organism evidence="7 8">
    <name type="scientific">Flintibacter faecis</name>
    <dbReference type="NCBI Taxonomy" id="2763047"/>
    <lineage>
        <taxon>Bacteria</taxon>
        <taxon>Bacillati</taxon>
        <taxon>Bacillota</taxon>
        <taxon>Clostridia</taxon>
        <taxon>Eubacteriales</taxon>
        <taxon>Flintibacter</taxon>
    </lineage>
</organism>
<evidence type="ECO:0000259" key="6">
    <source>
        <dbReference type="Pfam" id="PF00155"/>
    </source>
</evidence>
<keyword evidence="3" id="KW-0663">Pyridoxal phosphate</keyword>
<sequence>MYYITRQKKREGCVTMKYNFDRPIDRTREISIKWSPQLRRQMFGAGDVIPMGIADMDFETAPAVAQAIQRRAEHRTYGYAYPSPEYLQACVDWQKRRNGWDIRPDWILYTPGVNMALVCGIELYTQPGDRVIVQSPVYYPYYDYIRRTGREVAFNPLVEREGRYEMDFDGLEHLAKDPRTKFMILCSPHNPVGRCWTRQELERVGRICLEHGVMLAVDEIHGDLILNGQFVAYGTLEEELVQRCIICTSPSKTFNLAGLLVSDIIIPNDQIRADFQEKLAPYYLWPGSFGAAAQIAAYEQGEDWLEQLLAYLRGNAQYIGEFIAERMPRVKYRPPEATYLAWLDFRDYGMDREQLWDFMCHKAWVATDDGPKFGPNGEGDGFQRLNFACPRQQLTKALERIAQVLDRL</sequence>
<comment type="cofactor">
    <cofactor evidence="1">
        <name>pyridoxal 5'-phosphate</name>
        <dbReference type="ChEBI" id="CHEBI:597326"/>
    </cofactor>
</comment>
<dbReference type="GO" id="GO:0047804">
    <property type="term" value="F:cysteine-S-conjugate beta-lyase activity"/>
    <property type="evidence" value="ECO:0007669"/>
    <property type="project" value="UniProtKB-EC"/>
</dbReference>
<dbReference type="Gene3D" id="3.40.640.10">
    <property type="entry name" value="Type I PLP-dependent aspartate aminotransferase-like (Major domain)"/>
    <property type="match status" value="1"/>
</dbReference>
<gene>
    <name evidence="7" type="ORF">H8S55_12855</name>
</gene>
<dbReference type="PANTHER" id="PTHR43525:SF1">
    <property type="entry name" value="PROTEIN MALY"/>
    <property type="match status" value="1"/>
</dbReference>
<dbReference type="Proteomes" id="UP000602260">
    <property type="component" value="Unassembled WGS sequence"/>
</dbReference>
<protein>
    <recommendedName>
        <fullName evidence="2">cysteine-S-conjugate beta-lyase</fullName>
        <ecNumber evidence="2">4.4.1.13</ecNumber>
    </recommendedName>
</protein>
<reference evidence="7" key="1">
    <citation type="submission" date="2020-08" db="EMBL/GenBank/DDBJ databases">
        <title>Genome public.</title>
        <authorList>
            <person name="Liu C."/>
            <person name="Sun Q."/>
        </authorList>
    </citation>
    <scope>NUCLEOTIDE SEQUENCE</scope>
    <source>
        <strain evidence="7">BX5</strain>
    </source>
</reference>
<name>A0A8J6M6M4_9FIRM</name>
<dbReference type="Gene3D" id="3.90.1150.10">
    <property type="entry name" value="Aspartate Aminotransferase, domain 1"/>
    <property type="match status" value="1"/>
</dbReference>
<dbReference type="InterPro" id="IPR015421">
    <property type="entry name" value="PyrdxlP-dep_Trfase_major"/>
</dbReference>
<dbReference type="InterPro" id="IPR027619">
    <property type="entry name" value="C-S_lyase_PatB-like"/>
</dbReference>
<dbReference type="EMBL" id="JACOPN010000011">
    <property type="protein sequence ID" value="MBC5718186.1"/>
    <property type="molecule type" value="Genomic_DNA"/>
</dbReference>
<keyword evidence="4" id="KW-0456">Lyase</keyword>
<evidence type="ECO:0000313" key="7">
    <source>
        <dbReference type="EMBL" id="MBC5718186.1"/>
    </source>
</evidence>